<proteinExistence type="predicted"/>
<evidence type="ECO:0000313" key="1">
    <source>
        <dbReference type="EMBL" id="MFC1410516.1"/>
    </source>
</evidence>
<reference evidence="1 2" key="1">
    <citation type="submission" date="2024-09" db="EMBL/GenBank/DDBJ databases">
        <authorList>
            <person name="Lee S.D."/>
        </authorList>
    </citation>
    <scope>NUCLEOTIDE SEQUENCE [LARGE SCALE GENOMIC DNA]</scope>
    <source>
        <strain evidence="1 2">N1-1</strain>
    </source>
</reference>
<evidence type="ECO:0008006" key="3">
    <source>
        <dbReference type="Google" id="ProtNLM"/>
    </source>
</evidence>
<dbReference type="EMBL" id="JBHEZX010000005">
    <property type="protein sequence ID" value="MFC1410516.1"/>
    <property type="molecule type" value="Genomic_DNA"/>
</dbReference>
<dbReference type="InterPro" id="IPR013320">
    <property type="entry name" value="ConA-like_dom_sf"/>
</dbReference>
<dbReference type="Proteomes" id="UP001592582">
    <property type="component" value="Unassembled WGS sequence"/>
</dbReference>
<dbReference type="RefSeq" id="WP_380508295.1">
    <property type="nucleotide sequence ID" value="NZ_JBHEZX010000005.1"/>
</dbReference>
<dbReference type="SUPFAM" id="SSF49899">
    <property type="entry name" value="Concanavalin A-like lectins/glucanases"/>
    <property type="match status" value="1"/>
</dbReference>
<evidence type="ECO:0000313" key="2">
    <source>
        <dbReference type="Proteomes" id="UP001592582"/>
    </source>
</evidence>
<keyword evidence="2" id="KW-1185">Reference proteome</keyword>
<name>A0ABV6V9X2_9ACTN</name>
<accession>A0ABV6V9X2</accession>
<protein>
    <recommendedName>
        <fullName evidence="3">Concanavalin A-like lectin/glucanases superfamily protein</fullName>
    </recommendedName>
</protein>
<organism evidence="1 2">
    <name type="scientific">Streptacidiphilus alkalitolerans</name>
    <dbReference type="NCBI Taxonomy" id="3342712"/>
    <lineage>
        <taxon>Bacteria</taxon>
        <taxon>Bacillati</taxon>
        <taxon>Actinomycetota</taxon>
        <taxon>Actinomycetes</taxon>
        <taxon>Kitasatosporales</taxon>
        <taxon>Streptomycetaceae</taxon>
        <taxon>Streptacidiphilus</taxon>
    </lineage>
</organism>
<comment type="caution">
    <text evidence="1">The sequence shown here is derived from an EMBL/GenBank/DDBJ whole genome shotgun (WGS) entry which is preliminary data.</text>
</comment>
<gene>
    <name evidence="1" type="ORF">ACEZDG_14705</name>
</gene>
<sequence length="952" mass="97585">MAVPGLLANWPRIAFQIAWNTGGPQPATPYWTDLTARLQGSWTATQSGRQYELDDVASGSMSVTLDNTDGMFDSTNPSGPYYGSIRPYRLARMTATWPPSQNLLPKGLANGSDLLDALPISGTLALATVAAAPSGHTSAVAWTFPAAGTALTVGFGLGAHNASFGTACDSDAIPVVSLKGPAVGRQFTITSYLSALAGGTSGLSLLLRISWYRQDGTRITTTDGAAVTVPVQPSWVRATVTGTAPAGAVWLRYAVLNAATTAVSNTVYATGAQVELAGAATAWADPGTTYALWTGYLERTKQRWKGAQGFADVPCVDSLAGLSRMVLQQSLQASLLALGPDRLYPLDEPTGSTTFRDQTSAHPALTIGNSTLGAGSVTAGNAVTGSGSVGAPGPVVTITNPAPTGFNQAGSFLQLPTPNGPPSSGGWGRIICFRTSTTPPAGQVSALWWWGAPTGNASQAGMYIDSGGHVNASAANAAGQSVTTNVTTVPVCDGNWHMAVIILRADGMLLSLNVDGTGANGPSSFDLHGTGIRVDTIGMNANPINKSFTWGFTGDVAYACELPTNLLPTFPDLATGFATGWAGESSGARAQRILAMAGYTGAFSALGTATAMGAINVAGNDAVASLKVCADSEAGQAYVDGAGTVTLAGRRWRYLHFTPDIVFGENTGAGEIPYLGGVEVDLDPDHIYNTWAVTNQSAPNGVQQPDALGANALSQSEYFASSQTRTINVLDPAEALAAASYLASQYAEPQPRISKVVIDPSANAALWPACLGLGFGSRARLMRRPNGSPNTIQVETFVEQISWKGDDTGRLQLTSQLSAATPYLGWWIIASLHSTLQAVATAGTNTITLGPLTGAALNAAAAVLPVGTVLTVGYGTAAAENVTVKSVGATTAGYTSVVVTLTANLTSTHASGLTVCQPLPGGYSMPASTLAGFPASLDAGATLSDTSPRVSY</sequence>